<evidence type="ECO:0000256" key="4">
    <source>
        <dbReference type="ARBA" id="ARBA00022622"/>
    </source>
</evidence>
<dbReference type="EMBL" id="CM002928">
    <property type="protein sequence ID" value="KGN45178.1"/>
    <property type="molecule type" value="Genomic_DNA"/>
</dbReference>
<accession>A0A0A0K6P6</accession>
<feature type="domain" description="Bifunctional inhibitor/plant lipid transfer protein/seed storage helical" evidence="11">
    <location>
        <begin position="39"/>
        <end position="116"/>
    </location>
</feature>
<evidence type="ECO:0000256" key="6">
    <source>
        <dbReference type="ARBA" id="ARBA00023157"/>
    </source>
</evidence>
<feature type="signal peptide" evidence="10">
    <location>
        <begin position="1"/>
        <end position="30"/>
    </location>
</feature>
<dbReference type="GO" id="GO:0098552">
    <property type="term" value="C:side of membrane"/>
    <property type="evidence" value="ECO:0007669"/>
    <property type="project" value="UniProtKB-KW"/>
</dbReference>
<evidence type="ECO:0000256" key="3">
    <source>
        <dbReference type="ARBA" id="ARBA00022475"/>
    </source>
</evidence>
<proteinExistence type="inferred from homology"/>
<keyword evidence="6" id="KW-1015">Disulfide bond</keyword>
<keyword evidence="4" id="KW-0472">Membrane</keyword>
<evidence type="ECO:0000256" key="5">
    <source>
        <dbReference type="ARBA" id="ARBA00022729"/>
    </source>
</evidence>
<sequence length="197" mass="21082">MEGCRRFSFKWLWLIMLLLRSPSWVRFVGGDDKKDREECTPQLAGMATCLPYVSGDAKAPTPDCCSGLKEVLQNDKKCLCVIVRDRNDPDLGLQINVTLALSLPDICHATANVSNCPALLNMPSNSSDAQVFYQLGKGKSSSALAPAPMLSPSSSPTINSTVGGGSKSGAEGEGYKRGKKRVALEILVVVAPLLLLL</sequence>
<feature type="compositionally biased region" description="Low complexity" evidence="9">
    <location>
        <begin position="144"/>
        <end position="156"/>
    </location>
</feature>
<dbReference type="Gene3D" id="1.10.110.10">
    <property type="entry name" value="Plant lipid-transfer and hydrophobic proteins"/>
    <property type="match status" value="1"/>
</dbReference>
<evidence type="ECO:0000256" key="2">
    <source>
        <dbReference type="ARBA" id="ARBA00009748"/>
    </source>
</evidence>
<dbReference type="OMA" id="DICHATA"/>
<reference evidence="12 13" key="1">
    <citation type="journal article" date="2009" name="Nat. Genet.">
        <title>The genome of the cucumber, Cucumis sativus L.</title>
        <authorList>
            <person name="Huang S."/>
            <person name="Li R."/>
            <person name="Zhang Z."/>
            <person name="Li L."/>
            <person name="Gu X."/>
            <person name="Fan W."/>
            <person name="Lucas W.J."/>
            <person name="Wang X."/>
            <person name="Xie B."/>
            <person name="Ni P."/>
            <person name="Ren Y."/>
            <person name="Zhu H."/>
            <person name="Li J."/>
            <person name="Lin K."/>
            <person name="Jin W."/>
            <person name="Fei Z."/>
            <person name="Li G."/>
            <person name="Staub J."/>
            <person name="Kilian A."/>
            <person name="van der Vossen E.A."/>
            <person name="Wu Y."/>
            <person name="Guo J."/>
            <person name="He J."/>
            <person name="Jia Z."/>
            <person name="Ren Y."/>
            <person name="Tian G."/>
            <person name="Lu Y."/>
            <person name="Ruan J."/>
            <person name="Qian W."/>
            <person name="Wang M."/>
            <person name="Huang Q."/>
            <person name="Li B."/>
            <person name="Xuan Z."/>
            <person name="Cao J."/>
            <person name="Asan"/>
            <person name="Wu Z."/>
            <person name="Zhang J."/>
            <person name="Cai Q."/>
            <person name="Bai Y."/>
            <person name="Zhao B."/>
            <person name="Han Y."/>
            <person name="Li Y."/>
            <person name="Li X."/>
            <person name="Wang S."/>
            <person name="Shi Q."/>
            <person name="Liu S."/>
            <person name="Cho W.K."/>
            <person name="Kim J.Y."/>
            <person name="Xu Y."/>
            <person name="Heller-Uszynska K."/>
            <person name="Miao H."/>
            <person name="Cheng Z."/>
            <person name="Zhang S."/>
            <person name="Wu J."/>
            <person name="Yang Y."/>
            <person name="Kang H."/>
            <person name="Li M."/>
            <person name="Liang H."/>
            <person name="Ren X."/>
            <person name="Shi Z."/>
            <person name="Wen M."/>
            <person name="Jian M."/>
            <person name="Yang H."/>
            <person name="Zhang G."/>
            <person name="Yang Z."/>
            <person name="Chen R."/>
            <person name="Liu S."/>
            <person name="Li J."/>
            <person name="Ma L."/>
            <person name="Liu H."/>
            <person name="Zhou Y."/>
            <person name="Zhao J."/>
            <person name="Fang X."/>
            <person name="Li G."/>
            <person name="Fang L."/>
            <person name="Li Y."/>
            <person name="Liu D."/>
            <person name="Zheng H."/>
            <person name="Zhang Y."/>
            <person name="Qin N."/>
            <person name="Li Z."/>
            <person name="Yang G."/>
            <person name="Yang S."/>
            <person name="Bolund L."/>
            <person name="Kristiansen K."/>
            <person name="Zheng H."/>
            <person name="Li S."/>
            <person name="Zhang X."/>
            <person name="Yang H."/>
            <person name="Wang J."/>
            <person name="Sun R."/>
            <person name="Zhang B."/>
            <person name="Jiang S."/>
            <person name="Wang J."/>
            <person name="Du Y."/>
            <person name="Li S."/>
        </authorList>
    </citation>
    <scope>NUCLEOTIDE SEQUENCE [LARGE SCALE GENOMIC DNA]</scope>
    <source>
        <strain evidence="13">cv. 9930</strain>
    </source>
</reference>
<evidence type="ECO:0000256" key="10">
    <source>
        <dbReference type="SAM" id="SignalP"/>
    </source>
</evidence>
<keyword evidence="8" id="KW-0449">Lipoprotein</keyword>
<dbReference type="SUPFAM" id="SSF47699">
    <property type="entry name" value="Bifunctional inhibitor/lipid-transfer protein/seed storage 2S albumin"/>
    <property type="match status" value="1"/>
</dbReference>
<dbReference type="SMART" id="SM00499">
    <property type="entry name" value="AAI"/>
    <property type="match status" value="1"/>
</dbReference>
<keyword evidence="7" id="KW-0325">Glycoprotein</keyword>
<evidence type="ECO:0000256" key="7">
    <source>
        <dbReference type="ARBA" id="ARBA00023180"/>
    </source>
</evidence>
<dbReference type="FunFam" id="1.10.110.10:FF:000001">
    <property type="entry name" value="Bifunctional inhibitor/lipid-transfer protein/seed storage 2S albumin superfamily protein"/>
    <property type="match status" value="1"/>
</dbReference>
<reference evidence="12 13" key="2">
    <citation type="journal article" date="2009" name="PLoS ONE">
        <title>An integrated genetic and cytogenetic map of the cucumber genome.</title>
        <authorList>
            <person name="Ren Y."/>
            <person name="Zhang Z."/>
            <person name="Liu J."/>
            <person name="Staub J.E."/>
            <person name="Han Y."/>
            <person name="Cheng Z."/>
            <person name="Li X."/>
            <person name="Lu J."/>
            <person name="Miao H."/>
            <person name="Kang H."/>
            <person name="Xie B."/>
            <person name="Gu X."/>
            <person name="Wang X."/>
            <person name="Du Y."/>
            <person name="Jin W."/>
            <person name="Huang S."/>
        </authorList>
    </citation>
    <scope>NUCLEOTIDE SEQUENCE [LARGE SCALE GENOMIC DNA]</scope>
    <source>
        <strain evidence="13">cv. 9930</strain>
    </source>
</reference>
<dbReference type="AlphaFoldDB" id="A0A0A0K6P6"/>
<dbReference type="eggNOG" id="ENOG502S0FC">
    <property type="taxonomic scope" value="Eukaryota"/>
</dbReference>
<organism evidence="12 13">
    <name type="scientific">Cucumis sativus</name>
    <name type="common">Cucumber</name>
    <dbReference type="NCBI Taxonomy" id="3659"/>
    <lineage>
        <taxon>Eukaryota</taxon>
        <taxon>Viridiplantae</taxon>
        <taxon>Streptophyta</taxon>
        <taxon>Embryophyta</taxon>
        <taxon>Tracheophyta</taxon>
        <taxon>Spermatophyta</taxon>
        <taxon>Magnoliopsida</taxon>
        <taxon>eudicotyledons</taxon>
        <taxon>Gunneridae</taxon>
        <taxon>Pentapetalae</taxon>
        <taxon>rosids</taxon>
        <taxon>fabids</taxon>
        <taxon>Cucurbitales</taxon>
        <taxon>Cucurbitaceae</taxon>
        <taxon>Benincaseae</taxon>
        <taxon>Cucumis</taxon>
    </lineage>
</organism>
<dbReference type="OrthoDB" id="1938537at2759"/>
<protein>
    <submittedName>
        <fullName evidence="12">Non-specific lipid-transfer protein</fullName>
    </submittedName>
</protein>
<dbReference type="GO" id="GO:0005886">
    <property type="term" value="C:plasma membrane"/>
    <property type="evidence" value="ECO:0007669"/>
    <property type="project" value="UniProtKB-SubCell"/>
</dbReference>
<evidence type="ECO:0000313" key="12">
    <source>
        <dbReference type="EMBL" id="KGN45178.1"/>
    </source>
</evidence>
<evidence type="ECO:0000256" key="8">
    <source>
        <dbReference type="ARBA" id="ARBA00023288"/>
    </source>
</evidence>
<comment type="subcellular location">
    <subcellularLocation>
        <location evidence="1">Cell membrane</location>
        <topology evidence="1">Lipid-anchor</topology>
        <topology evidence="1">GPI-anchor</topology>
    </subcellularLocation>
</comment>
<evidence type="ECO:0000313" key="13">
    <source>
        <dbReference type="Proteomes" id="UP000029981"/>
    </source>
</evidence>
<feature type="region of interest" description="Disordered" evidence="9">
    <location>
        <begin position="144"/>
        <end position="174"/>
    </location>
</feature>
<dbReference type="STRING" id="3659.A0A0A0K6P6"/>
<gene>
    <name evidence="12" type="ORF">Csa_7G430130</name>
</gene>
<feature type="chain" id="PRO_5001964952" evidence="10">
    <location>
        <begin position="31"/>
        <end position="197"/>
    </location>
</feature>
<comment type="similarity">
    <text evidence="2">Belongs to the plant LTP family.</text>
</comment>
<dbReference type="InterPro" id="IPR036312">
    <property type="entry name" value="Bifun_inhib/LTP/seed_sf"/>
</dbReference>
<dbReference type="Proteomes" id="UP000029981">
    <property type="component" value="Chromosome 7"/>
</dbReference>
<keyword evidence="13" id="KW-1185">Reference proteome</keyword>
<reference evidence="12 13" key="3">
    <citation type="journal article" date="2010" name="BMC Genomics">
        <title>Transcriptome sequencing and comparative analysis of cucumber flowers with different sex types.</title>
        <authorList>
            <person name="Guo S."/>
            <person name="Zheng Y."/>
            <person name="Joung J.G."/>
            <person name="Liu S."/>
            <person name="Zhang Z."/>
            <person name="Crasta O.R."/>
            <person name="Sobral B.W."/>
            <person name="Xu Y."/>
            <person name="Huang S."/>
            <person name="Fei Z."/>
        </authorList>
    </citation>
    <scope>NUCLEOTIDE SEQUENCE [LARGE SCALE GENOMIC DNA]</scope>
    <source>
        <strain evidence="13">cv. 9930</strain>
    </source>
</reference>
<evidence type="ECO:0000256" key="1">
    <source>
        <dbReference type="ARBA" id="ARBA00004609"/>
    </source>
</evidence>
<dbReference type="InterPro" id="IPR043325">
    <property type="entry name" value="LTSS"/>
</dbReference>
<keyword evidence="5 10" id="KW-0732">Signal</keyword>
<dbReference type="PANTHER" id="PTHR33044">
    <property type="entry name" value="BIFUNCTIONAL INHIBITOR/LIPID-TRANSFER PROTEIN/SEED STORAGE 2S ALBUMIN SUPERFAMILY PROTEIN-RELATED"/>
    <property type="match status" value="1"/>
</dbReference>
<reference evidence="12 13" key="4">
    <citation type="journal article" date="2011" name="BMC Genomics">
        <title>RNA-Seq improves annotation of protein-coding genes in the cucumber genome.</title>
        <authorList>
            <person name="Li Z."/>
            <person name="Zhang Z."/>
            <person name="Yan P."/>
            <person name="Huang S."/>
            <person name="Fei Z."/>
            <person name="Lin K."/>
        </authorList>
    </citation>
    <scope>NUCLEOTIDE SEQUENCE [LARGE SCALE GENOMIC DNA]</scope>
    <source>
        <strain evidence="13">cv. 9930</strain>
    </source>
</reference>
<name>A0A0A0K6P6_CUCSA</name>
<dbReference type="KEGG" id="csv:101219542"/>
<keyword evidence="3" id="KW-1003">Cell membrane</keyword>
<dbReference type="Gramene" id="KGN45178">
    <property type="protein sequence ID" value="KGN45178"/>
    <property type="gene ID" value="Csa_7G430130"/>
</dbReference>
<keyword evidence="4" id="KW-0336">GPI-anchor</keyword>
<dbReference type="Pfam" id="PF14368">
    <property type="entry name" value="LTP_2"/>
    <property type="match status" value="1"/>
</dbReference>
<dbReference type="CDD" id="cd00010">
    <property type="entry name" value="AAI_LTSS"/>
    <property type="match status" value="1"/>
</dbReference>
<dbReference type="InterPro" id="IPR016140">
    <property type="entry name" value="Bifunc_inhib/LTP/seed_store"/>
</dbReference>
<evidence type="ECO:0000259" key="11">
    <source>
        <dbReference type="SMART" id="SM00499"/>
    </source>
</evidence>
<evidence type="ECO:0000256" key="9">
    <source>
        <dbReference type="SAM" id="MobiDB-lite"/>
    </source>
</evidence>